<proteinExistence type="inferred from homology"/>
<protein>
    <submittedName>
        <fullName evidence="6">Mannosyl-glycoprotein endo-beta-N-acetylglucosamidase</fullName>
    </submittedName>
</protein>
<reference evidence="6 8" key="1">
    <citation type="submission" date="2014-06" db="EMBL/GenBank/DDBJ databases">
        <title>Genetic determinant of reutericyclin biosynthesis of Lactobacillus reuteri.</title>
        <authorList>
            <person name="Lin X."/>
            <person name="Duar R."/>
            <person name="Walter J."/>
            <person name="Gaenzle M."/>
        </authorList>
    </citation>
    <scope>NUCLEOTIDE SEQUENCE [LARGE SCALE GENOMIC DNA]</scope>
    <source>
        <strain evidence="6 8">LTH2584</strain>
    </source>
</reference>
<dbReference type="PATRIC" id="fig|1598.90.peg.822"/>
<dbReference type="EMBL" id="MCNS01000004">
    <property type="protein sequence ID" value="OCX49148.1"/>
    <property type="molecule type" value="Genomic_DNA"/>
</dbReference>
<dbReference type="GO" id="GO:0004040">
    <property type="term" value="F:amidase activity"/>
    <property type="evidence" value="ECO:0007669"/>
    <property type="project" value="InterPro"/>
</dbReference>
<dbReference type="PRINTS" id="PR01002">
    <property type="entry name" value="FLGFLGJ"/>
</dbReference>
<dbReference type="Proteomes" id="UP000027731">
    <property type="component" value="Unassembled WGS sequence"/>
</dbReference>
<dbReference type="PANTHER" id="PTHR33308">
    <property type="entry name" value="PEPTIDOGLYCAN HYDROLASE FLGJ"/>
    <property type="match status" value="1"/>
</dbReference>
<dbReference type="Gene3D" id="4.10.80.30">
    <property type="entry name" value="DNA polymerase, domain 6"/>
    <property type="match status" value="1"/>
</dbReference>
<dbReference type="Proteomes" id="UP000095141">
    <property type="component" value="Unassembled WGS sequence"/>
</dbReference>
<evidence type="ECO:0000256" key="2">
    <source>
        <dbReference type="ARBA" id="ARBA00022801"/>
    </source>
</evidence>
<dbReference type="Pfam" id="PF01832">
    <property type="entry name" value="Glucosaminidase"/>
    <property type="match status" value="1"/>
</dbReference>
<evidence type="ECO:0000313" key="9">
    <source>
        <dbReference type="Proteomes" id="UP000095141"/>
    </source>
</evidence>
<accession>A0A073JMC0</accession>
<dbReference type="SMART" id="SM00047">
    <property type="entry name" value="LYZ2"/>
    <property type="match status" value="1"/>
</dbReference>
<dbReference type="AlphaFoldDB" id="A0A073JMC0"/>
<dbReference type="PANTHER" id="PTHR33308:SF9">
    <property type="entry name" value="PEPTIDOGLYCAN HYDROLASE FLGJ"/>
    <property type="match status" value="1"/>
</dbReference>
<name>A0A073JMC0_LIMRT</name>
<dbReference type="RefSeq" id="WP_035168806.1">
    <property type="nucleotide sequence ID" value="NZ_CP136906.1"/>
</dbReference>
<feature type="domain" description="Mannosyl-glycoprotein endo-beta-N-acetylglucosamidase-like" evidence="5">
    <location>
        <begin position="143"/>
        <end position="294"/>
    </location>
</feature>
<gene>
    <name evidence="7" type="ORF">BFD03_02690</name>
    <name evidence="6" type="ORF">LR3_06965</name>
</gene>
<reference evidence="7 9" key="2">
    <citation type="submission" date="2016-08" db="EMBL/GenBank/DDBJ databases">
        <title>Probiotic bacterium isolated from chicken gut.</title>
        <authorList>
            <person name="Levy J.L."/>
            <person name="Hassan H.M."/>
            <person name="Mendoza M.A."/>
        </authorList>
    </citation>
    <scope>NUCLEOTIDE SEQUENCE [LARGE SCALE GENOMIC DNA]</scope>
    <source>
        <strain evidence="7 9">P43</strain>
    </source>
</reference>
<dbReference type="EMBL" id="JOSX01000013">
    <property type="protein sequence ID" value="KEK15508.1"/>
    <property type="molecule type" value="Genomic_DNA"/>
</dbReference>
<evidence type="ECO:0000256" key="1">
    <source>
        <dbReference type="ARBA" id="ARBA00010266"/>
    </source>
</evidence>
<evidence type="ECO:0000256" key="4">
    <source>
        <dbReference type="SAM" id="SignalP"/>
    </source>
</evidence>
<comment type="caution">
    <text evidence="6">The sequence shown here is derived from an EMBL/GenBank/DDBJ whole genome shotgun (WGS) entry which is preliminary data.</text>
</comment>
<feature type="chain" id="PRO_5010403423" evidence="4">
    <location>
        <begin position="36"/>
        <end position="773"/>
    </location>
</feature>
<evidence type="ECO:0000313" key="6">
    <source>
        <dbReference type="EMBL" id="KEK15508.1"/>
    </source>
</evidence>
<evidence type="ECO:0000259" key="5">
    <source>
        <dbReference type="SMART" id="SM00047"/>
    </source>
</evidence>
<dbReference type="Gene3D" id="1.10.530.10">
    <property type="match status" value="1"/>
</dbReference>
<dbReference type="InterPro" id="IPR051056">
    <property type="entry name" value="Glycosyl_Hydrolase_73"/>
</dbReference>
<feature type="signal peptide" evidence="4">
    <location>
        <begin position="1"/>
        <end position="35"/>
    </location>
</feature>
<evidence type="ECO:0000313" key="8">
    <source>
        <dbReference type="Proteomes" id="UP000027731"/>
    </source>
</evidence>
<keyword evidence="2" id="KW-0378">Hydrolase</keyword>
<evidence type="ECO:0000313" key="7">
    <source>
        <dbReference type="EMBL" id="OCX49148.1"/>
    </source>
</evidence>
<feature type="region of interest" description="Disordered" evidence="3">
    <location>
        <begin position="104"/>
        <end position="133"/>
    </location>
</feature>
<organism evidence="6 8">
    <name type="scientific">Limosilactobacillus reuteri</name>
    <name type="common">Lactobacillus reuteri</name>
    <dbReference type="NCBI Taxonomy" id="1598"/>
    <lineage>
        <taxon>Bacteria</taxon>
        <taxon>Bacillati</taxon>
        <taxon>Bacillota</taxon>
        <taxon>Bacilli</taxon>
        <taxon>Lactobacillales</taxon>
        <taxon>Lactobacillaceae</taxon>
        <taxon>Limosilactobacillus</taxon>
    </lineage>
</organism>
<evidence type="ECO:0000256" key="3">
    <source>
        <dbReference type="SAM" id="MobiDB-lite"/>
    </source>
</evidence>
<sequence>MASDSNSKNNQFRVVLPVIFTFGASLVFFQGNAHADDTNVTANTAVTTTQTSDNQQSSNYQNANVALMTAQAVQTHAAEQTANTDPNKGAVDISAENAQNVANAPAVDTQPNVSTNQISNTQADPENGTASTTVSGTGNINTNGLSARNVQFLESIHQGAVDGWKQFGVLPSLTGAQAIIESGWGQSALTTQGHNLFGIKGSYNGQSVTMPTYEYYGGRYVQINDAFRAYPSNYESIVDHGRFLKENSRYSNLIGQKDYQTVTRLIRQDGYATDPQYTNTLNRVIQQYNLTAWDHEAFNDNINTGYIDNVSIQGDNLKVEGWHATNNYDQSMHHFIILLDGNTKQELYRQEVPGTYRQDVQNVYPNAKISGWGGFSLTVPNSANFAGKAIQVVSRYTKNTNGEPNGGDDLWFNSVNLNTNAGYLDNFNIDAATNTLNISGWHATDQSAGKDHHFIILYDATKNRELGRYEVNSAIRNDVAKVYNVYNAGKSGFNLQVNLSPALIGDNIQVISRYSNAANGEGNYVDYWFAPKTFNANQSYLDKVEISDNQVHVSGWQVADTSVKQQNHFVILYDATTHREIARKQVSNVSRPDVQRAYPNIANASRSGFDVTFDFNRAAYAGHQLQVIFRYSDANNGEGNRTDAWFAPKTVPSNNQGFLDSFVVKNGEVTVTGWQAADQSYNQRNHFVILYDATTHREIARQQVTDLDRPDVQKAYPSIYNSAKSGFKAAFKLDSSLIGHEIQVVSRYSDANNGEGNRTDFWFDAIKLPQNLY</sequence>
<keyword evidence="4" id="KW-0732">Signal</keyword>
<dbReference type="InterPro" id="IPR002901">
    <property type="entry name" value="MGlyc_endo_b_GlcNAc-like_dom"/>
</dbReference>
<comment type="similarity">
    <text evidence="1">Belongs to the glycosyl hydrolase 73 family.</text>
</comment>
<feature type="compositionally biased region" description="Polar residues" evidence="3">
    <location>
        <begin position="109"/>
        <end position="133"/>
    </location>
</feature>